<feature type="transmembrane region" description="Helical" evidence="6">
    <location>
        <begin position="21"/>
        <end position="47"/>
    </location>
</feature>
<name>A0A1M5D5C3_9BACT</name>
<feature type="transmembrane region" description="Helical" evidence="6">
    <location>
        <begin position="294"/>
        <end position="317"/>
    </location>
</feature>
<feature type="transmembrane region" description="Helical" evidence="6">
    <location>
        <begin position="243"/>
        <end position="265"/>
    </location>
</feature>
<evidence type="ECO:0000313" key="9">
    <source>
        <dbReference type="Proteomes" id="UP000184041"/>
    </source>
</evidence>
<dbReference type="RefSeq" id="WP_073063894.1">
    <property type="nucleotide sequence ID" value="NZ_FQUS01000011.1"/>
</dbReference>
<evidence type="ECO:0000313" key="8">
    <source>
        <dbReference type="EMBL" id="SHF62188.1"/>
    </source>
</evidence>
<evidence type="ECO:0000256" key="3">
    <source>
        <dbReference type="ARBA" id="ARBA00022692"/>
    </source>
</evidence>
<protein>
    <submittedName>
        <fullName evidence="8">ABC-2 type transport system permease protein</fullName>
    </submittedName>
</protein>
<evidence type="ECO:0000256" key="6">
    <source>
        <dbReference type="SAM" id="Phobius"/>
    </source>
</evidence>
<feature type="transmembrane region" description="Helical" evidence="6">
    <location>
        <begin position="329"/>
        <end position="348"/>
    </location>
</feature>
<dbReference type="InterPro" id="IPR051449">
    <property type="entry name" value="ABC-2_transporter_component"/>
</dbReference>
<dbReference type="STRING" id="1194090.SAMN05443144_1113"/>
<dbReference type="InterPro" id="IPR013525">
    <property type="entry name" value="ABC2_TM"/>
</dbReference>
<dbReference type="OrthoDB" id="9768837at2"/>
<keyword evidence="3 6" id="KW-0812">Transmembrane</keyword>
<feature type="transmembrane region" description="Helical" evidence="6">
    <location>
        <begin position="382"/>
        <end position="403"/>
    </location>
</feature>
<dbReference type="PANTHER" id="PTHR30294">
    <property type="entry name" value="MEMBRANE COMPONENT OF ABC TRANSPORTER YHHJ-RELATED"/>
    <property type="match status" value="1"/>
</dbReference>
<dbReference type="Gene3D" id="3.40.190.10">
    <property type="entry name" value="Periplasmic binding protein-like II"/>
    <property type="match status" value="1"/>
</dbReference>
<organism evidence="8 9">
    <name type="scientific">Fodinibius roseus</name>
    <dbReference type="NCBI Taxonomy" id="1194090"/>
    <lineage>
        <taxon>Bacteria</taxon>
        <taxon>Pseudomonadati</taxon>
        <taxon>Balneolota</taxon>
        <taxon>Balneolia</taxon>
        <taxon>Balneolales</taxon>
        <taxon>Balneolaceae</taxon>
        <taxon>Fodinibius</taxon>
    </lineage>
</organism>
<evidence type="ECO:0000256" key="4">
    <source>
        <dbReference type="ARBA" id="ARBA00022989"/>
    </source>
</evidence>
<dbReference type="EMBL" id="FQUS01000011">
    <property type="protein sequence ID" value="SHF62188.1"/>
    <property type="molecule type" value="Genomic_DNA"/>
</dbReference>
<feature type="transmembrane region" description="Helical" evidence="6">
    <location>
        <begin position="355"/>
        <end position="376"/>
    </location>
</feature>
<dbReference type="AlphaFoldDB" id="A0A1M5D5C3"/>
<feature type="transmembrane region" description="Helical" evidence="6">
    <location>
        <begin position="179"/>
        <end position="202"/>
    </location>
</feature>
<keyword evidence="2" id="KW-1003">Cell membrane</keyword>
<dbReference type="PANTHER" id="PTHR30294:SF29">
    <property type="entry name" value="MULTIDRUG ABC TRANSPORTER PERMEASE YBHS-RELATED"/>
    <property type="match status" value="1"/>
</dbReference>
<dbReference type="GO" id="GO:0005886">
    <property type="term" value="C:plasma membrane"/>
    <property type="evidence" value="ECO:0007669"/>
    <property type="project" value="UniProtKB-SubCell"/>
</dbReference>
<dbReference type="SUPFAM" id="SSF53850">
    <property type="entry name" value="Periplasmic binding protein-like II"/>
    <property type="match status" value="1"/>
</dbReference>
<evidence type="ECO:0000256" key="1">
    <source>
        <dbReference type="ARBA" id="ARBA00004651"/>
    </source>
</evidence>
<dbReference type="GO" id="GO:0140359">
    <property type="term" value="F:ABC-type transporter activity"/>
    <property type="evidence" value="ECO:0007669"/>
    <property type="project" value="InterPro"/>
</dbReference>
<gene>
    <name evidence="8" type="ORF">SAMN05443144_1113</name>
</gene>
<dbReference type="Pfam" id="PF12698">
    <property type="entry name" value="ABC2_membrane_3"/>
    <property type="match status" value="1"/>
</dbReference>
<keyword evidence="4 6" id="KW-1133">Transmembrane helix</keyword>
<feature type="domain" description="ABC-2 type transporter transmembrane" evidence="7">
    <location>
        <begin position="21"/>
        <end position="403"/>
    </location>
</feature>
<sequence length="428" mass="46874">MNFQQILLVLKREYVTRLRSRGFIIATILIPLGMIAFVGAGIGIAVWDTGSEHTIGIVDQTNSLYPRLEELAGERYKDFSATTEDSLRHMVASEQLDGYILLTEAHVTLQEDPEYVSSGAGGISLQSRIRSDLRQVIRDERISRASVSEEVQQIFEADISLSTTKLTEQGEATEDDTGFLTIVGLVMGIIIFGSVLGYGGMLTRSVIEEKTNRIIEVITSSVRPIELLLGKMGGVGALALSQLVFWLASFFALAAAAGPLAGMMLGPEMVPGGEAAAGNFNPDSFAMPDIAPSLILYFLLFFILGYLLYSSLFAAIGSAVDSETDTQQFMFPVMIPVMIGYFIMFRAMENPDSTLAVAGSLVPFCTPIVMITRIAITDVPFWQIWLSILLMIATFALTMWLSAKIYSVGILSYGQSAGFKELWKWVRE</sequence>
<reference evidence="8 9" key="1">
    <citation type="submission" date="2016-11" db="EMBL/GenBank/DDBJ databases">
        <authorList>
            <person name="Jaros S."/>
            <person name="Januszkiewicz K."/>
            <person name="Wedrychowicz H."/>
        </authorList>
    </citation>
    <scope>NUCLEOTIDE SEQUENCE [LARGE SCALE GENOMIC DNA]</scope>
    <source>
        <strain evidence="8 9">DSM 21986</strain>
    </source>
</reference>
<keyword evidence="9" id="KW-1185">Reference proteome</keyword>
<accession>A0A1M5D5C3</accession>
<comment type="subcellular location">
    <subcellularLocation>
        <location evidence="1">Cell membrane</location>
        <topology evidence="1">Multi-pass membrane protein</topology>
    </subcellularLocation>
</comment>
<proteinExistence type="predicted"/>
<evidence type="ECO:0000256" key="2">
    <source>
        <dbReference type="ARBA" id="ARBA00022475"/>
    </source>
</evidence>
<keyword evidence="5 6" id="KW-0472">Membrane</keyword>
<evidence type="ECO:0000256" key="5">
    <source>
        <dbReference type="ARBA" id="ARBA00023136"/>
    </source>
</evidence>
<evidence type="ECO:0000259" key="7">
    <source>
        <dbReference type="Pfam" id="PF12698"/>
    </source>
</evidence>
<dbReference type="Proteomes" id="UP000184041">
    <property type="component" value="Unassembled WGS sequence"/>
</dbReference>